<reference evidence="1 2" key="1">
    <citation type="submission" date="2016-03" db="EMBL/GenBank/DDBJ databases">
        <authorList>
            <consortium name="Pathogen Informatics"/>
        </authorList>
    </citation>
    <scope>NUCLEOTIDE SEQUENCE [LARGE SCALE GENOMIC DNA]</scope>
    <source>
        <strain evidence="2">e1424</strain>
    </source>
</reference>
<accession>A0A331Q9M2</accession>
<protein>
    <submittedName>
        <fullName evidence="1">N-acetyltransferase GCN5</fullName>
    </submittedName>
</protein>
<evidence type="ECO:0000313" key="1">
    <source>
        <dbReference type="EMBL" id="CZW55938.1"/>
    </source>
</evidence>
<dbReference type="GO" id="GO:0016740">
    <property type="term" value="F:transferase activity"/>
    <property type="evidence" value="ECO:0007669"/>
    <property type="project" value="UniProtKB-KW"/>
</dbReference>
<evidence type="ECO:0000313" key="2">
    <source>
        <dbReference type="Proteomes" id="UP000076205"/>
    </source>
</evidence>
<accession>A0A156L8N4</accession>
<name>A0A156L8N4_9ENTR</name>
<dbReference type="Proteomes" id="UP000076205">
    <property type="component" value="Unassembled WGS sequence"/>
</dbReference>
<accession>A0A155D0H1</accession>
<gene>
    <name evidence="1" type="ORF">SAMEA2273352_00155</name>
</gene>
<comment type="caution">
    <text evidence="1">The sequence shown here is derived from an EMBL/GenBank/DDBJ whole genome shotgun (WGS) entry which is preliminary data.</text>
</comment>
<proteinExistence type="predicted"/>
<keyword evidence="1" id="KW-0808">Transferase</keyword>
<sequence length="75" mass="8687">MPRKARPEEAETLWHVRNEAMRHGCKICYDAEVIARWTSEKMPEHYRTSRSISCYRPAHAGAELLPNGATVYEVQ</sequence>
<organism evidence="1 2">
    <name type="scientific">Enterobacter hormaechei</name>
    <dbReference type="NCBI Taxonomy" id="158836"/>
    <lineage>
        <taxon>Bacteria</taxon>
        <taxon>Pseudomonadati</taxon>
        <taxon>Pseudomonadota</taxon>
        <taxon>Gammaproteobacteria</taxon>
        <taxon>Enterobacterales</taxon>
        <taxon>Enterobacteriaceae</taxon>
        <taxon>Enterobacter</taxon>
        <taxon>Enterobacter cloacae complex</taxon>
    </lineage>
</organism>
<dbReference type="AlphaFoldDB" id="A0A156L8N4"/>
<dbReference type="EMBL" id="FJYW01000001">
    <property type="protein sequence ID" value="CZW55938.1"/>
    <property type="molecule type" value="Genomic_DNA"/>
</dbReference>